<evidence type="ECO:0000259" key="1">
    <source>
        <dbReference type="PROSITE" id="PS51782"/>
    </source>
</evidence>
<dbReference type="Pfam" id="PF01476">
    <property type="entry name" value="LysM"/>
    <property type="match status" value="1"/>
</dbReference>
<dbReference type="PANTHER" id="PTHR21666:SF270">
    <property type="entry name" value="MUREIN HYDROLASE ACTIVATOR ENVC"/>
    <property type="match status" value="1"/>
</dbReference>
<keyword evidence="3" id="KW-1185">Reference proteome</keyword>
<dbReference type="Gene3D" id="3.10.350.10">
    <property type="entry name" value="LysM domain"/>
    <property type="match status" value="1"/>
</dbReference>
<organism evidence="2 3">
    <name type="scientific">Aquipluma nitroreducens</name>
    <dbReference type="NCBI Taxonomy" id="2010828"/>
    <lineage>
        <taxon>Bacteria</taxon>
        <taxon>Pseudomonadati</taxon>
        <taxon>Bacteroidota</taxon>
        <taxon>Bacteroidia</taxon>
        <taxon>Marinilabiliales</taxon>
        <taxon>Prolixibacteraceae</taxon>
        <taxon>Aquipluma</taxon>
    </lineage>
</organism>
<dbReference type="KEGG" id="anf:AQPE_2602"/>
<proteinExistence type="predicted"/>
<dbReference type="SUPFAM" id="SSF54106">
    <property type="entry name" value="LysM domain"/>
    <property type="match status" value="1"/>
</dbReference>
<dbReference type="SUPFAM" id="SSF51261">
    <property type="entry name" value="Duplicated hybrid motif"/>
    <property type="match status" value="1"/>
</dbReference>
<dbReference type="EMBL" id="AP018694">
    <property type="protein sequence ID" value="BBE18440.1"/>
    <property type="molecule type" value="Genomic_DNA"/>
</dbReference>
<dbReference type="Gene3D" id="2.70.70.10">
    <property type="entry name" value="Glucose Permease (Domain IIA)"/>
    <property type="match status" value="1"/>
</dbReference>
<dbReference type="InterPro" id="IPR018392">
    <property type="entry name" value="LysM"/>
</dbReference>
<dbReference type="PANTHER" id="PTHR21666">
    <property type="entry name" value="PEPTIDASE-RELATED"/>
    <property type="match status" value="1"/>
</dbReference>
<evidence type="ECO:0000313" key="3">
    <source>
        <dbReference type="Proteomes" id="UP001193389"/>
    </source>
</evidence>
<dbReference type="InterPro" id="IPR036779">
    <property type="entry name" value="LysM_dom_sf"/>
</dbReference>
<accession>A0A5K7SA49</accession>
<dbReference type="Proteomes" id="UP001193389">
    <property type="component" value="Chromosome"/>
</dbReference>
<dbReference type="InterPro" id="IPR050570">
    <property type="entry name" value="Cell_wall_metabolism_enzyme"/>
</dbReference>
<feature type="domain" description="LysM" evidence="1">
    <location>
        <begin position="280"/>
        <end position="324"/>
    </location>
</feature>
<dbReference type="Pfam" id="PF01551">
    <property type="entry name" value="Peptidase_M23"/>
    <property type="match status" value="1"/>
</dbReference>
<sequence>MKKLPSLPVQIFELVLTQILKMKISIITLAVSVLFSLYSTAQEPIPATINPINETFQVDTLANDGEELEVDSLKLTNDETLYKSIWNSTQIKYPINTLPNKNDTITISLLNSGDSPFVMPVKGQILSKFGPRHRRMHTGTDIRLNSGDTVRCAFDGRVRLAKVFRGYGNLVLVRHNNGLETIYAHLKAIKVKVNDTVKAGDLIGLGGRTGRATCNHLHFETRLFGEPFDSNKYIDYETFALRSDKVIYKNKQFVTDLKDLRDKPAPENKLLLASGRSGASKHVIRKGDNLWVIAKKYNTTVKKLCAVNKITASKTLKVGSVLRIN</sequence>
<reference evidence="2" key="1">
    <citation type="journal article" date="2020" name="Int. J. Syst. Evol. Microbiol.">
        <title>Aquipluma nitroreducens gen. nov. sp. nov., a novel facultatively anaerobic bacterium isolated from a freshwater lake.</title>
        <authorList>
            <person name="Watanabe M."/>
            <person name="Kojima H."/>
            <person name="Fukui M."/>
        </authorList>
    </citation>
    <scope>NUCLEOTIDE SEQUENCE</scope>
    <source>
        <strain evidence="2">MeG22</strain>
    </source>
</reference>
<dbReference type="CDD" id="cd00118">
    <property type="entry name" value="LysM"/>
    <property type="match status" value="1"/>
</dbReference>
<dbReference type="PROSITE" id="PS51782">
    <property type="entry name" value="LYSM"/>
    <property type="match status" value="1"/>
</dbReference>
<evidence type="ECO:0000313" key="2">
    <source>
        <dbReference type="EMBL" id="BBE18440.1"/>
    </source>
</evidence>
<dbReference type="AlphaFoldDB" id="A0A5K7SA49"/>
<dbReference type="InterPro" id="IPR011055">
    <property type="entry name" value="Dup_hybrid_motif"/>
</dbReference>
<dbReference type="SMART" id="SM00257">
    <property type="entry name" value="LysM"/>
    <property type="match status" value="1"/>
</dbReference>
<protein>
    <submittedName>
        <fullName evidence="2">Peptidase, M23/M37 family</fullName>
    </submittedName>
</protein>
<dbReference type="GO" id="GO:0004222">
    <property type="term" value="F:metalloendopeptidase activity"/>
    <property type="evidence" value="ECO:0007669"/>
    <property type="project" value="TreeGrafter"/>
</dbReference>
<dbReference type="CDD" id="cd12797">
    <property type="entry name" value="M23_peptidase"/>
    <property type="match status" value="1"/>
</dbReference>
<gene>
    <name evidence="2" type="ORF">AQPE_2602</name>
</gene>
<dbReference type="InterPro" id="IPR016047">
    <property type="entry name" value="M23ase_b-sheet_dom"/>
</dbReference>
<name>A0A5K7SA49_9BACT</name>